<protein>
    <recommendedName>
        <fullName evidence="4">Pseudouridine synthase</fullName>
        <ecNumber evidence="4">5.4.99.-</ecNumber>
    </recommendedName>
</protein>
<comment type="function">
    <text evidence="4">Responsible for synthesis of pseudouridine from uracil.</text>
</comment>
<keyword evidence="7" id="KW-1185">Reference proteome</keyword>
<dbReference type="EC" id="5.4.99.-" evidence="4"/>
<dbReference type="PROSITE" id="PS01129">
    <property type="entry name" value="PSI_RLU"/>
    <property type="match status" value="1"/>
</dbReference>
<accession>A0ABT2TTS7</accession>
<dbReference type="PANTHER" id="PTHR21600">
    <property type="entry name" value="MITOCHONDRIAL RNA PSEUDOURIDINE SYNTHASE"/>
    <property type="match status" value="1"/>
</dbReference>
<comment type="catalytic activity">
    <reaction evidence="1 4">
        <text>a uridine in RNA = a pseudouridine in RNA</text>
        <dbReference type="Rhea" id="RHEA:48348"/>
        <dbReference type="Rhea" id="RHEA-COMP:12068"/>
        <dbReference type="Rhea" id="RHEA-COMP:12069"/>
        <dbReference type="ChEBI" id="CHEBI:65314"/>
        <dbReference type="ChEBI" id="CHEBI:65315"/>
    </reaction>
</comment>
<dbReference type="InterPro" id="IPR006225">
    <property type="entry name" value="PsdUridine_synth_RluC/D"/>
</dbReference>
<organism evidence="6 7">
    <name type="scientific">Blautia ammoniilytica</name>
    <dbReference type="NCBI Taxonomy" id="2981782"/>
    <lineage>
        <taxon>Bacteria</taxon>
        <taxon>Bacillati</taxon>
        <taxon>Bacillota</taxon>
        <taxon>Clostridia</taxon>
        <taxon>Lachnospirales</taxon>
        <taxon>Lachnospiraceae</taxon>
        <taxon>Blautia</taxon>
    </lineage>
</organism>
<dbReference type="EMBL" id="JAOQJL010000016">
    <property type="protein sequence ID" value="MCU6765635.1"/>
    <property type="molecule type" value="Genomic_DNA"/>
</dbReference>
<dbReference type="RefSeq" id="WP_158421597.1">
    <property type="nucleotide sequence ID" value="NZ_JAOQJL010000016.1"/>
</dbReference>
<evidence type="ECO:0000313" key="7">
    <source>
        <dbReference type="Proteomes" id="UP001652409"/>
    </source>
</evidence>
<evidence type="ECO:0000256" key="1">
    <source>
        <dbReference type="ARBA" id="ARBA00000073"/>
    </source>
</evidence>
<dbReference type="SUPFAM" id="SSF55120">
    <property type="entry name" value="Pseudouridine synthase"/>
    <property type="match status" value="1"/>
</dbReference>
<evidence type="ECO:0000256" key="2">
    <source>
        <dbReference type="ARBA" id="ARBA00010876"/>
    </source>
</evidence>
<name>A0ABT2TTS7_9FIRM</name>
<evidence type="ECO:0000256" key="3">
    <source>
        <dbReference type="ARBA" id="ARBA00023235"/>
    </source>
</evidence>
<reference evidence="6 7" key="1">
    <citation type="journal article" date="2021" name="ISME Commun">
        <title>Automated analysis of genomic sequences facilitates high-throughput and comprehensive description of bacteria.</title>
        <authorList>
            <person name="Hitch T.C.A."/>
        </authorList>
    </citation>
    <scope>NUCLEOTIDE SEQUENCE [LARGE SCALE GENOMIC DNA]</scope>
    <source>
        <strain evidence="6 7">Sanger_23</strain>
    </source>
</reference>
<dbReference type="InterPro" id="IPR006224">
    <property type="entry name" value="PsdUridine_synth_RluA-like_CS"/>
</dbReference>
<dbReference type="PANTHER" id="PTHR21600:SF44">
    <property type="entry name" value="RIBOSOMAL LARGE SUBUNIT PSEUDOURIDINE SYNTHASE D"/>
    <property type="match status" value="1"/>
</dbReference>
<evidence type="ECO:0000256" key="4">
    <source>
        <dbReference type="RuleBase" id="RU362028"/>
    </source>
</evidence>
<dbReference type="InterPro" id="IPR050188">
    <property type="entry name" value="RluA_PseudoU_synthase"/>
</dbReference>
<evidence type="ECO:0000259" key="5">
    <source>
        <dbReference type="Pfam" id="PF00849"/>
    </source>
</evidence>
<gene>
    <name evidence="6" type="ORF">OCV61_09450</name>
</gene>
<dbReference type="Pfam" id="PF00849">
    <property type="entry name" value="PseudoU_synth_2"/>
    <property type="match status" value="1"/>
</dbReference>
<dbReference type="InterPro" id="IPR020103">
    <property type="entry name" value="PsdUridine_synth_cat_dom_sf"/>
</dbReference>
<dbReference type="CDD" id="cd02869">
    <property type="entry name" value="PseudoU_synth_RluA_like"/>
    <property type="match status" value="1"/>
</dbReference>
<sequence>MCRTLTYSVTDKDAGVEILDFLRSHGFSRHLLSSMKNDPGCIRLNEDRGFGHTLLKEGDILTILLREMDPPSLISPVKMDLQILFEDQDLLVLNKPADMPVHPSAGNYENTLANGVSYYFASKEQPFVYRCINRLDRDTSGVLVLAKNALSAAVLSQQMKARQIKRTYLAIVTGITPEHGTIDAPIARENGSAITRIVDFQNGEKAVTHYERLAVHAKRSLLALRLDTGRTHQIRVHMKYLGFPLPGDYLYNPDYQIIHRQPLHSYQLEFTHPVTGSPLLFTAPVPQDFASAFTKELS</sequence>
<proteinExistence type="inferred from homology"/>
<comment type="similarity">
    <text evidence="2 4">Belongs to the pseudouridine synthase RluA family.</text>
</comment>
<comment type="caution">
    <text evidence="6">The sequence shown here is derived from an EMBL/GenBank/DDBJ whole genome shotgun (WGS) entry which is preliminary data.</text>
</comment>
<dbReference type="NCBIfam" id="TIGR00005">
    <property type="entry name" value="rluA_subfam"/>
    <property type="match status" value="1"/>
</dbReference>
<dbReference type="Proteomes" id="UP001652409">
    <property type="component" value="Unassembled WGS sequence"/>
</dbReference>
<feature type="domain" description="Pseudouridine synthase RsuA/RluA-like" evidence="5">
    <location>
        <begin position="89"/>
        <end position="239"/>
    </location>
</feature>
<dbReference type="Gene3D" id="3.30.2350.10">
    <property type="entry name" value="Pseudouridine synthase"/>
    <property type="match status" value="1"/>
</dbReference>
<dbReference type="InterPro" id="IPR006145">
    <property type="entry name" value="PsdUridine_synth_RsuA/RluA"/>
</dbReference>
<keyword evidence="3 4" id="KW-0413">Isomerase</keyword>
<evidence type="ECO:0000313" key="6">
    <source>
        <dbReference type="EMBL" id="MCU6765635.1"/>
    </source>
</evidence>